<evidence type="ECO:0000313" key="2">
    <source>
        <dbReference type="Proteomes" id="UP000050525"/>
    </source>
</evidence>
<dbReference type="Proteomes" id="UP000050525">
    <property type="component" value="Unassembled WGS sequence"/>
</dbReference>
<keyword evidence="2" id="KW-1185">Reference proteome</keyword>
<proteinExistence type="predicted"/>
<accession>A0A151NUK9</accession>
<protein>
    <submittedName>
        <fullName evidence="1">Uncharacterized protein</fullName>
    </submittedName>
</protein>
<evidence type="ECO:0000313" key="1">
    <source>
        <dbReference type="EMBL" id="KYO40468.1"/>
    </source>
</evidence>
<comment type="caution">
    <text evidence="1">The sequence shown here is derived from an EMBL/GenBank/DDBJ whole genome shotgun (WGS) entry which is preliminary data.</text>
</comment>
<gene>
    <name evidence="1" type="ORF">Y1Q_0009513</name>
</gene>
<name>A0A151NUK9_ALLMI</name>
<dbReference type="EMBL" id="AKHW03001922">
    <property type="protein sequence ID" value="KYO40468.1"/>
    <property type="molecule type" value="Genomic_DNA"/>
</dbReference>
<reference evidence="1 2" key="1">
    <citation type="journal article" date="2012" name="Genome Biol.">
        <title>Sequencing three crocodilian genomes to illuminate the evolution of archosaurs and amniotes.</title>
        <authorList>
            <person name="St John J.A."/>
            <person name="Braun E.L."/>
            <person name="Isberg S.R."/>
            <person name="Miles L.G."/>
            <person name="Chong A.Y."/>
            <person name="Gongora J."/>
            <person name="Dalzell P."/>
            <person name="Moran C."/>
            <person name="Bed'hom B."/>
            <person name="Abzhanov A."/>
            <person name="Burgess S.C."/>
            <person name="Cooksey A.M."/>
            <person name="Castoe T.A."/>
            <person name="Crawford N.G."/>
            <person name="Densmore L.D."/>
            <person name="Drew J.C."/>
            <person name="Edwards S.V."/>
            <person name="Faircloth B.C."/>
            <person name="Fujita M.K."/>
            <person name="Greenwold M.J."/>
            <person name="Hoffmann F.G."/>
            <person name="Howard J.M."/>
            <person name="Iguchi T."/>
            <person name="Janes D.E."/>
            <person name="Khan S.Y."/>
            <person name="Kohno S."/>
            <person name="de Koning A.J."/>
            <person name="Lance S.L."/>
            <person name="McCarthy F.M."/>
            <person name="McCormack J.E."/>
            <person name="Merchant M.E."/>
            <person name="Peterson D.G."/>
            <person name="Pollock D.D."/>
            <person name="Pourmand N."/>
            <person name="Raney B.J."/>
            <person name="Roessler K.A."/>
            <person name="Sanford J.R."/>
            <person name="Sawyer R.H."/>
            <person name="Schmidt C.J."/>
            <person name="Triplett E.W."/>
            <person name="Tuberville T.D."/>
            <person name="Venegas-Anaya M."/>
            <person name="Howard J.T."/>
            <person name="Jarvis E.D."/>
            <person name="Guillette L.J.Jr."/>
            <person name="Glenn T.C."/>
            <person name="Green R.E."/>
            <person name="Ray D.A."/>
        </authorList>
    </citation>
    <scope>NUCLEOTIDE SEQUENCE [LARGE SCALE GENOMIC DNA]</scope>
    <source>
        <strain evidence="1">KSC_2009_1</strain>
    </source>
</reference>
<dbReference type="AlphaFoldDB" id="A0A151NUK9"/>
<sequence>MFTSPRINSKYTYRVPKDPRIYLKQQIQQLPLKSGSWQACSIGSTWKFCLLRNASMSTNVDNYPAETGLRSLSISPP</sequence>
<organism evidence="1 2">
    <name type="scientific">Alligator mississippiensis</name>
    <name type="common">American alligator</name>
    <dbReference type="NCBI Taxonomy" id="8496"/>
    <lineage>
        <taxon>Eukaryota</taxon>
        <taxon>Metazoa</taxon>
        <taxon>Chordata</taxon>
        <taxon>Craniata</taxon>
        <taxon>Vertebrata</taxon>
        <taxon>Euteleostomi</taxon>
        <taxon>Archelosauria</taxon>
        <taxon>Archosauria</taxon>
        <taxon>Crocodylia</taxon>
        <taxon>Alligatoridae</taxon>
        <taxon>Alligatorinae</taxon>
        <taxon>Alligator</taxon>
    </lineage>
</organism>